<evidence type="ECO:0000256" key="1">
    <source>
        <dbReference type="PIRSR" id="PIRSR600888-1"/>
    </source>
</evidence>
<feature type="site" description="Participates in a stacking interaction with the thymidine ring of dTDP-4-oxo-6-deoxyglucose" evidence="2">
    <location>
        <position position="136"/>
    </location>
</feature>
<organism evidence="4 5">
    <name type="scientific">Pelosinus fermentans B4</name>
    <dbReference type="NCBI Taxonomy" id="1149862"/>
    <lineage>
        <taxon>Bacteria</taxon>
        <taxon>Bacillati</taxon>
        <taxon>Bacillota</taxon>
        <taxon>Negativicutes</taxon>
        <taxon>Selenomonadales</taxon>
        <taxon>Sporomusaceae</taxon>
        <taxon>Pelosinus</taxon>
    </lineage>
</organism>
<sequence length="184" mass="20729">MNVIETNLPGVLIVEPKVFGDARGFFQETWRQENYEAIGIRESFVQDNLSFSTRGVLRGLHYQQPNTQGKLVSVVQGEVFDVAVDIRVGSKTFGKWTGVVLSGENHRQLWVPSGFAHGFCVLSETTYFTYKCTDVYTPQAEGGVIWNDTDIGIKWPLTDIVLSEKDQLYSRLKDIPVERLPVQG</sequence>
<reference evidence="4 5" key="1">
    <citation type="journal article" date="2012" name="J. Bacteriol.">
        <title>Draft Genome Sequences for Two Metal-Reducing Pelosinus fermentans Strains Isolated from a Cr(VI)-Contaminated Site and for Type Strain R7.</title>
        <authorList>
            <person name="Brown S.D."/>
            <person name="Podar M."/>
            <person name="Klingeman D.M."/>
            <person name="Johnson C.M."/>
            <person name="Yang Z.K."/>
            <person name="Utturkar S.M."/>
            <person name="Land M.L."/>
            <person name="Mosher J.J."/>
            <person name="Hurt R.A.Jr."/>
            <person name="Phelps T.J."/>
            <person name="Palumbo A.V."/>
            <person name="Arkin A.P."/>
            <person name="Hazen T.C."/>
            <person name="Elias D.A."/>
        </authorList>
    </citation>
    <scope>NUCLEOTIDE SEQUENCE [LARGE SCALE GENOMIC DNA]</scope>
    <source>
        <strain evidence="4 5">B4</strain>
    </source>
</reference>
<dbReference type="CDD" id="cd00438">
    <property type="entry name" value="cupin_RmlC"/>
    <property type="match status" value="1"/>
</dbReference>
<dbReference type="EC" id="5.1.3.13" evidence="3"/>
<dbReference type="PANTHER" id="PTHR21047">
    <property type="entry name" value="DTDP-6-DEOXY-D-GLUCOSE-3,5 EPIMERASE"/>
    <property type="match status" value="1"/>
</dbReference>
<dbReference type="RefSeq" id="WP_007939097.1">
    <property type="nucleotide sequence ID" value="NZ_AKVJ01000076.1"/>
</dbReference>
<dbReference type="Pfam" id="PF00908">
    <property type="entry name" value="dTDP_sugar_isom"/>
    <property type="match status" value="1"/>
</dbReference>
<name>I8REL3_9FIRM</name>
<evidence type="ECO:0000313" key="5">
    <source>
        <dbReference type="Proteomes" id="UP000004324"/>
    </source>
</evidence>
<dbReference type="Proteomes" id="UP000004324">
    <property type="component" value="Unassembled WGS sequence"/>
</dbReference>
<dbReference type="GO" id="GO:0000271">
    <property type="term" value="P:polysaccharide biosynthetic process"/>
    <property type="evidence" value="ECO:0007669"/>
    <property type="project" value="TreeGrafter"/>
</dbReference>
<dbReference type="GO" id="GO:0005829">
    <property type="term" value="C:cytosol"/>
    <property type="evidence" value="ECO:0007669"/>
    <property type="project" value="TreeGrafter"/>
</dbReference>
<dbReference type="OrthoDB" id="9800680at2"/>
<comment type="similarity">
    <text evidence="3">Belongs to the dTDP-4-dehydrorhamnose 3,5-epimerase family.</text>
</comment>
<dbReference type="Gene3D" id="2.60.120.10">
    <property type="entry name" value="Jelly Rolls"/>
    <property type="match status" value="1"/>
</dbReference>
<evidence type="ECO:0000256" key="2">
    <source>
        <dbReference type="PIRSR" id="PIRSR600888-3"/>
    </source>
</evidence>
<dbReference type="GO" id="GO:0019305">
    <property type="term" value="P:dTDP-rhamnose biosynthetic process"/>
    <property type="evidence" value="ECO:0007669"/>
    <property type="project" value="UniProtKB-UniRule"/>
</dbReference>
<keyword evidence="5" id="KW-1185">Reference proteome</keyword>
<evidence type="ECO:0000256" key="3">
    <source>
        <dbReference type="RuleBase" id="RU364069"/>
    </source>
</evidence>
<feature type="active site" description="Proton acceptor" evidence="1">
    <location>
        <position position="61"/>
    </location>
</feature>
<dbReference type="NCBIfam" id="TIGR01221">
    <property type="entry name" value="rmlC"/>
    <property type="match status" value="1"/>
</dbReference>
<comment type="caution">
    <text evidence="4">The sequence shown here is derived from an EMBL/GenBank/DDBJ whole genome shotgun (WGS) entry which is preliminary data.</text>
</comment>
<accession>I8REL3</accession>
<dbReference type="AlphaFoldDB" id="I8REL3"/>
<comment type="pathway">
    <text evidence="3">Carbohydrate biosynthesis; dTDP-L-rhamnose biosynthesis.</text>
</comment>
<dbReference type="UniPathway" id="UPA00124"/>
<dbReference type="InterPro" id="IPR000888">
    <property type="entry name" value="RmlC-like"/>
</dbReference>
<comment type="function">
    <text evidence="3">Catalyzes the epimerization of the C3' and C5'positions of dTDP-6-deoxy-D-xylo-4-hexulose, forming dTDP-6-deoxy-L-lyxo-4-hexulose.</text>
</comment>
<dbReference type="PANTHER" id="PTHR21047:SF2">
    <property type="entry name" value="THYMIDINE DIPHOSPHO-4-KETO-RHAMNOSE 3,5-EPIMERASE"/>
    <property type="match status" value="1"/>
</dbReference>
<gene>
    <name evidence="4" type="ORF">FB4_1724</name>
</gene>
<proteinExistence type="inferred from homology"/>
<dbReference type="GO" id="GO:0008830">
    <property type="term" value="F:dTDP-4-dehydrorhamnose 3,5-epimerase activity"/>
    <property type="evidence" value="ECO:0007669"/>
    <property type="project" value="UniProtKB-UniRule"/>
</dbReference>
<protein>
    <recommendedName>
        <fullName evidence="3">dTDP-4-dehydrorhamnose 3,5-epimerase</fullName>
        <ecNumber evidence="3">5.1.3.13</ecNumber>
    </recommendedName>
    <alternativeName>
        <fullName evidence="3">Thymidine diphospho-4-keto-rhamnose 3,5-epimerase</fullName>
    </alternativeName>
</protein>
<comment type="subunit">
    <text evidence="3">Homodimer.</text>
</comment>
<dbReference type="InterPro" id="IPR014710">
    <property type="entry name" value="RmlC-like_jellyroll"/>
</dbReference>
<evidence type="ECO:0000313" key="4">
    <source>
        <dbReference type="EMBL" id="EIW16035.1"/>
    </source>
</evidence>
<keyword evidence="3" id="KW-0413">Isomerase</keyword>
<dbReference type="SUPFAM" id="SSF51182">
    <property type="entry name" value="RmlC-like cupins"/>
    <property type="match status" value="1"/>
</dbReference>
<dbReference type="PATRIC" id="fig|1149862.3.peg.4765"/>
<dbReference type="EMBL" id="AKVJ01000076">
    <property type="protein sequence ID" value="EIW16035.1"/>
    <property type="molecule type" value="Genomic_DNA"/>
</dbReference>
<comment type="catalytic activity">
    <reaction evidence="3">
        <text>dTDP-4-dehydro-6-deoxy-alpha-D-glucose = dTDP-4-dehydro-beta-L-rhamnose</text>
        <dbReference type="Rhea" id="RHEA:16969"/>
        <dbReference type="ChEBI" id="CHEBI:57649"/>
        <dbReference type="ChEBI" id="CHEBI:62830"/>
        <dbReference type="EC" id="5.1.3.13"/>
    </reaction>
</comment>
<dbReference type="InterPro" id="IPR011051">
    <property type="entry name" value="RmlC_Cupin_sf"/>
</dbReference>
<feature type="active site" description="Proton donor" evidence="1">
    <location>
        <position position="130"/>
    </location>
</feature>